<dbReference type="Gene3D" id="3.30.450.60">
    <property type="match status" value="1"/>
</dbReference>
<accession>X6P463</accession>
<dbReference type="InterPro" id="IPR050431">
    <property type="entry name" value="Adaptor_comp_med_subunit"/>
</dbReference>
<evidence type="ECO:0000256" key="2">
    <source>
        <dbReference type="ARBA" id="ARBA00022448"/>
    </source>
</evidence>
<feature type="non-terminal residue" evidence="5">
    <location>
        <position position="218"/>
    </location>
</feature>
<gene>
    <name evidence="5" type="ORF">RFI_04213</name>
</gene>
<dbReference type="SUPFAM" id="SSF64356">
    <property type="entry name" value="SNARE-like"/>
    <property type="match status" value="2"/>
</dbReference>
<comment type="subcellular location">
    <subcellularLocation>
        <location evidence="1">Endomembrane system</location>
    </subcellularLocation>
</comment>
<keyword evidence="6" id="KW-1185">Reference proteome</keyword>
<dbReference type="SUPFAM" id="SSF49447">
    <property type="entry name" value="Second domain of Mu2 adaptin subunit (ap50) of ap2 adaptor"/>
    <property type="match status" value="1"/>
</dbReference>
<name>X6P463_RETFI</name>
<keyword evidence="3" id="KW-0653">Protein transport</keyword>
<protein>
    <submittedName>
        <fullName evidence="5">Uncharacterized protein</fullName>
    </submittedName>
</protein>
<evidence type="ECO:0000256" key="1">
    <source>
        <dbReference type="ARBA" id="ARBA00004308"/>
    </source>
</evidence>
<dbReference type="PANTHER" id="PTHR10529">
    <property type="entry name" value="AP COMPLEX SUBUNIT MU"/>
    <property type="match status" value="1"/>
</dbReference>
<dbReference type="OrthoDB" id="10259133at2759"/>
<keyword evidence="2" id="KW-0813">Transport</keyword>
<sequence length="218" mass="25174">MAAHGVFITDQKGKPLISRNYRGKIPLSVSEEFRRILAETEDAERRPIILENDITFVYVEHNDLFIASKHKQANKQIKISIERDPEKCECDADIKLPVQNRGGANLSILFFFDINCDELVFEDYFGGLEQESIRDNFVLIYELFDEMCDFGYPQHTDPKMLKDYICVQEKHKLEFGESSAKAVDLTASITGKVPWRKEGISYKKNEVFLDVVEKLNLL</sequence>
<evidence type="ECO:0000313" key="5">
    <source>
        <dbReference type="EMBL" id="ETO32903.1"/>
    </source>
</evidence>
<dbReference type="AlphaFoldDB" id="X6P463"/>
<comment type="caution">
    <text evidence="5">The sequence shown here is derived from an EMBL/GenBank/DDBJ whole genome shotgun (WGS) entry which is preliminary data.</text>
</comment>
<keyword evidence="4" id="KW-0472">Membrane</keyword>
<proteinExistence type="predicted"/>
<dbReference type="Gene3D" id="2.60.40.1170">
    <property type="entry name" value="Mu homology domain, subdomain B"/>
    <property type="match status" value="1"/>
</dbReference>
<dbReference type="GO" id="GO:0012505">
    <property type="term" value="C:endomembrane system"/>
    <property type="evidence" value="ECO:0007669"/>
    <property type="project" value="UniProtKB-SubCell"/>
</dbReference>
<dbReference type="PROSITE" id="PS00990">
    <property type="entry name" value="CLAT_ADAPTOR_M_1"/>
    <property type="match status" value="1"/>
</dbReference>
<dbReference type="InterPro" id="IPR011012">
    <property type="entry name" value="Longin-like_dom_sf"/>
</dbReference>
<evidence type="ECO:0000256" key="3">
    <source>
        <dbReference type="ARBA" id="ARBA00022927"/>
    </source>
</evidence>
<dbReference type="Proteomes" id="UP000023152">
    <property type="component" value="Unassembled WGS sequence"/>
</dbReference>
<dbReference type="GO" id="GO:0006886">
    <property type="term" value="P:intracellular protein transport"/>
    <property type="evidence" value="ECO:0007669"/>
    <property type="project" value="InterPro"/>
</dbReference>
<dbReference type="InterPro" id="IPR036168">
    <property type="entry name" value="AP2_Mu_C_sf"/>
</dbReference>
<organism evidence="5 6">
    <name type="scientific">Reticulomyxa filosa</name>
    <dbReference type="NCBI Taxonomy" id="46433"/>
    <lineage>
        <taxon>Eukaryota</taxon>
        <taxon>Sar</taxon>
        <taxon>Rhizaria</taxon>
        <taxon>Retaria</taxon>
        <taxon>Foraminifera</taxon>
        <taxon>Monothalamids</taxon>
        <taxon>Reticulomyxidae</taxon>
        <taxon>Reticulomyxa</taxon>
    </lineage>
</organism>
<evidence type="ECO:0000256" key="4">
    <source>
        <dbReference type="ARBA" id="ARBA00023136"/>
    </source>
</evidence>
<dbReference type="GO" id="GO:0030131">
    <property type="term" value="C:clathrin adaptor complex"/>
    <property type="evidence" value="ECO:0007669"/>
    <property type="project" value="InterPro"/>
</dbReference>
<evidence type="ECO:0000313" key="6">
    <source>
        <dbReference type="Proteomes" id="UP000023152"/>
    </source>
</evidence>
<reference evidence="5 6" key="1">
    <citation type="journal article" date="2013" name="Curr. Biol.">
        <title>The Genome of the Foraminiferan Reticulomyxa filosa.</title>
        <authorList>
            <person name="Glockner G."/>
            <person name="Hulsmann N."/>
            <person name="Schleicher M."/>
            <person name="Noegel A.A."/>
            <person name="Eichinger L."/>
            <person name="Gallinger C."/>
            <person name="Pawlowski J."/>
            <person name="Sierra R."/>
            <person name="Euteneuer U."/>
            <person name="Pillet L."/>
            <person name="Moustafa A."/>
            <person name="Platzer M."/>
            <person name="Groth M."/>
            <person name="Szafranski K."/>
            <person name="Schliwa M."/>
        </authorList>
    </citation>
    <scope>NUCLEOTIDE SEQUENCE [LARGE SCALE GENOMIC DNA]</scope>
</reference>
<dbReference type="EMBL" id="ASPP01003842">
    <property type="protein sequence ID" value="ETO32903.1"/>
    <property type="molecule type" value="Genomic_DNA"/>
</dbReference>
<dbReference type="InterPro" id="IPR018240">
    <property type="entry name" value="Clathrin_mu_CS"/>
</dbReference>
<dbReference type="GO" id="GO:0016192">
    <property type="term" value="P:vesicle-mediated transport"/>
    <property type="evidence" value="ECO:0007669"/>
    <property type="project" value="InterPro"/>
</dbReference>